<dbReference type="EC" id="3.5.4.33" evidence="8"/>
<dbReference type="InterPro" id="IPR016193">
    <property type="entry name" value="Cytidine_deaminase-like"/>
</dbReference>
<comment type="subunit">
    <text evidence="2 8">Homodimer.</text>
</comment>
<dbReference type="HAMAP" id="MF_00972">
    <property type="entry name" value="tRNA_aden_deaminase"/>
    <property type="match status" value="1"/>
</dbReference>
<keyword evidence="3 8" id="KW-0819">tRNA processing</keyword>
<comment type="catalytic activity">
    <reaction evidence="7 8">
        <text>adenosine(34) in tRNA + H2O + H(+) = inosine(34) in tRNA + NH4(+)</text>
        <dbReference type="Rhea" id="RHEA:43168"/>
        <dbReference type="Rhea" id="RHEA-COMP:10373"/>
        <dbReference type="Rhea" id="RHEA-COMP:10374"/>
        <dbReference type="ChEBI" id="CHEBI:15377"/>
        <dbReference type="ChEBI" id="CHEBI:15378"/>
        <dbReference type="ChEBI" id="CHEBI:28938"/>
        <dbReference type="ChEBI" id="CHEBI:74411"/>
        <dbReference type="ChEBI" id="CHEBI:82852"/>
        <dbReference type="EC" id="3.5.4.33"/>
    </reaction>
</comment>
<feature type="binding site" evidence="8">
    <location>
        <position position="88"/>
    </location>
    <ligand>
        <name>Zn(2+)</name>
        <dbReference type="ChEBI" id="CHEBI:29105"/>
        <note>catalytic</note>
    </ligand>
</feature>
<keyword evidence="4 8" id="KW-0479">Metal-binding</keyword>
<keyword evidence="11" id="KW-1185">Reference proteome</keyword>
<comment type="similarity">
    <text evidence="1">Belongs to the cytidine and deoxycytidylate deaminase family. ADAT2 subfamily.</text>
</comment>
<sequence length="167" mass="18446">MRLMNDQRIEAFMQRALIQARAANSIHEVPIGAVVVHDGRVIGTGHNLRELAEDATGHAEIYAIQEACAVLNSWRLEDCDLYVTVEPCLMCAGAILNSRIKNLYYGSPNPKGGVVDSLYQVLNDPRFNHQVNVTGGVLANESAAIMKAFFKAARKRKKLARRSGQVR</sequence>
<evidence type="ECO:0000313" key="11">
    <source>
        <dbReference type="Proteomes" id="UP000831181"/>
    </source>
</evidence>
<feature type="domain" description="CMP/dCMP-type deaminase" evidence="9">
    <location>
        <begin position="7"/>
        <end position="116"/>
    </location>
</feature>
<dbReference type="KEGG" id="lbe:MOO44_02195"/>
<dbReference type="InterPro" id="IPR058535">
    <property type="entry name" value="MafB19-deam"/>
</dbReference>
<dbReference type="Pfam" id="PF14437">
    <property type="entry name" value="MafB19-deam"/>
    <property type="match status" value="1"/>
</dbReference>
<evidence type="ECO:0000256" key="7">
    <source>
        <dbReference type="ARBA" id="ARBA00048045"/>
    </source>
</evidence>
<dbReference type="Proteomes" id="UP000831181">
    <property type="component" value="Chromosome"/>
</dbReference>
<dbReference type="PANTHER" id="PTHR11079">
    <property type="entry name" value="CYTOSINE DEAMINASE FAMILY MEMBER"/>
    <property type="match status" value="1"/>
</dbReference>
<keyword evidence="5 8" id="KW-0378">Hydrolase</keyword>
<evidence type="ECO:0000256" key="5">
    <source>
        <dbReference type="ARBA" id="ARBA00022801"/>
    </source>
</evidence>
<reference evidence="10" key="1">
    <citation type="journal article" date="2022" name="Int. J. Syst. Evol. Microbiol.">
        <title>Apilactobacillus apisilvae sp. nov., Nicolia spurrieriana gen. nov. sp. nov., Bombilactobacillus folatiphilus sp. nov. and Bombilactobacillus thymidiniphilus sp. nov., four new lactic acid bacterial isolates from stingless bees Tetragonula carbonaria and Austroplebeia australis.</title>
        <authorList>
            <person name="Oliphant S.A."/>
            <person name="Watson-Haigh N.S."/>
            <person name="Sumby K.M."/>
            <person name="Gardner J."/>
            <person name="Groom S."/>
            <person name="Jiranek V."/>
        </authorList>
    </citation>
    <scope>NUCLEOTIDE SEQUENCE</scope>
    <source>
        <strain evidence="10">SGEP1_A5</strain>
    </source>
</reference>
<evidence type="ECO:0000256" key="1">
    <source>
        <dbReference type="ARBA" id="ARBA00010669"/>
    </source>
</evidence>
<evidence type="ECO:0000313" key="10">
    <source>
        <dbReference type="EMBL" id="UQS87005.1"/>
    </source>
</evidence>
<dbReference type="GO" id="GO:0008270">
    <property type="term" value="F:zinc ion binding"/>
    <property type="evidence" value="ECO:0007669"/>
    <property type="project" value="UniProtKB-UniRule"/>
</dbReference>
<organism evidence="10 11">
    <name type="scientific">Nicoliella spurrieriana</name>
    <dbReference type="NCBI Taxonomy" id="2925830"/>
    <lineage>
        <taxon>Bacteria</taxon>
        <taxon>Bacillati</taxon>
        <taxon>Bacillota</taxon>
        <taxon>Bacilli</taxon>
        <taxon>Lactobacillales</taxon>
        <taxon>Lactobacillaceae</taxon>
        <taxon>Nicoliella</taxon>
    </lineage>
</organism>
<name>A0A976RSD7_9LACO</name>
<feature type="binding site" evidence="8">
    <location>
        <position position="58"/>
    </location>
    <ligand>
        <name>Zn(2+)</name>
        <dbReference type="ChEBI" id="CHEBI:29105"/>
        <note>catalytic</note>
    </ligand>
</feature>
<dbReference type="GO" id="GO:0002100">
    <property type="term" value="P:tRNA wobble adenosine to inosine editing"/>
    <property type="evidence" value="ECO:0007669"/>
    <property type="project" value="UniProtKB-UniRule"/>
</dbReference>
<dbReference type="PROSITE" id="PS51747">
    <property type="entry name" value="CYT_DCMP_DEAMINASES_2"/>
    <property type="match status" value="1"/>
</dbReference>
<dbReference type="CDD" id="cd01285">
    <property type="entry name" value="nucleoside_deaminase"/>
    <property type="match status" value="1"/>
</dbReference>
<evidence type="ECO:0000256" key="2">
    <source>
        <dbReference type="ARBA" id="ARBA00011738"/>
    </source>
</evidence>
<proteinExistence type="inferred from homology"/>
<evidence type="ECO:0000256" key="4">
    <source>
        <dbReference type="ARBA" id="ARBA00022723"/>
    </source>
</evidence>
<feature type="binding site" evidence="8">
    <location>
        <position position="91"/>
    </location>
    <ligand>
        <name>Zn(2+)</name>
        <dbReference type="ChEBI" id="CHEBI:29105"/>
        <note>catalytic</note>
    </ligand>
</feature>
<evidence type="ECO:0000259" key="9">
    <source>
        <dbReference type="PROSITE" id="PS51747"/>
    </source>
</evidence>
<evidence type="ECO:0000256" key="6">
    <source>
        <dbReference type="ARBA" id="ARBA00022833"/>
    </source>
</evidence>
<dbReference type="PANTHER" id="PTHR11079:SF202">
    <property type="entry name" value="TRNA-SPECIFIC ADENOSINE DEAMINASE"/>
    <property type="match status" value="1"/>
</dbReference>
<keyword evidence="6 8" id="KW-0862">Zinc</keyword>
<dbReference type="InterPro" id="IPR016192">
    <property type="entry name" value="APOBEC/CMP_deaminase_Zn-bd"/>
</dbReference>
<comment type="function">
    <text evidence="8">Catalyzes the deamination of adenosine to inosine at the wobble position 34 of tRNA(Arg2).</text>
</comment>
<feature type="active site" description="Proton donor" evidence="8">
    <location>
        <position position="60"/>
    </location>
</feature>
<dbReference type="SUPFAM" id="SSF53927">
    <property type="entry name" value="Cytidine deaminase-like"/>
    <property type="match status" value="1"/>
</dbReference>
<dbReference type="GO" id="GO:0052717">
    <property type="term" value="F:tRNA-specific adenosine-34 deaminase activity"/>
    <property type="evidence" value="ECO:0007669"/>
    <property type="project" value="UniProtKB-UniRule"/>
</dbReference>
<dbReference type="NCBIfam" id="NF008113">
    <property type="entry name" value="PRK10860.1"/>
    <property type="match status" value="1"/>
</dbReference>
<protein>
    <recommendedName>
        <fullName evidence="8">tRNA-specific adenosine deaminase</fullName>
        <ecNumber evidence="8">3.5.4.33</ecNumber>
    </recommendedName>
</protein>
<dbReference type="FunFam" id="3.40.140.10:FF:000005">
    <property type="entry name" value="tRNA-specific adenosine deaminase"/>
    <property type="match status" value="1"/>
</dbReference>
<dbReference type="EMBL" id="CP093361">
    <property type="protein sequence ID" value="UQS87005.1"/>
    <property type="molecule type" value="Genomic_DNA"/>
</dbReference>
<evidence type="ECO:0000256" key="8">
    <source>
        <dbReference type="HAMAP-Rule" id="MF_00972"/>
    </source>
</evidence>
<evidence type="ECO:0000256" key="3">
    <source>
        <dbReference type="ARBA" id="ARBA00022694"/>
    </source>
</evidence>
<gene>
    <name evidence="8 10" type="primary">tadA</name>
    <name evidence="10" type="ORF">MOO44_02195</name>
</gene>
<dbReference type="Gene3D" id="3.40.140.10">
    <property type="entry name" value="Cytidine Deaminase, domain 2"/>
    <property type="match status" value="1"/>
</dbReference>
<dbReference type="AlphaFoldDB" id="A0A976RSD7"/>
<accession>A0A976RSD7</accession>
<comment type="cofactor">
    <cofactor evidence="8">
        <name>Zn(2+)</name>
        <dbReference type="ChEBI" id="CHEBI:29105"/>
    </cofactor>
    <text evidence="8">Binds 1 zinc ion per subunit.</text>
</comment>
<dbReference type="InterPro" id="IPR002125">
    <property type="entry name" value="CMP_dCMP_dom"/>
</dbReference>
<dbReference type="PROSITE" id="PS00903">
    <property type="entry name" value="CYT_DCMP_DEAMINASES_1"/>
    <property type="match status" value="1"/>
</dbReference>
<dbReference type="InterPro" id="IPR028883">
    <property type="entry name" value="tRNA_aden_deaminase"/>
</dbReference>